<proteinExistence type="predicted"/>
<feature type="domain" description="YdbS-like PH" evidence="1">
    <location>
        <begin position="26"/>
        <end position="102"/>
    </location>
</feature>
<keyword evidence="3" id="KW-1185">Reference proteome</keyword>
<dbReference type="InterPro" id="IPR005182">
    <property type="entry name" value="YdbS-like_PH"/>
</dbReference>
<accession>A0A5N5RCQ9</accession>
<dbReference type="AlphaFoldDB" id="A0A5N5RCQ9"/>
<evidence type="ECO:0000259" key="1">
    <source>
        <dbReference type="Pfam" id="PF03703"/>
    </source>
</evidence>
<reference evidence="2 3" key="1">
    <citation type="journal article" date="2019" name="Int. J. Syst. Evol. Microbiol.">
        <title>Bifidobacterium jacchi sp. nov., isolated from the faeces of a baby common marmoset (Callithrix jacchus).</title>
        <authorList>
            <person name="Modesto M."/>
            <person name="Watanabe K."/>
            <person name="Arita M."/>
            <person name="Satti M."/>
            <person name="Oki K."/>
            <person name="Sciavilla P."/>
            <person name="Patavino C."/>
            <person name="Camma C."/>
            <person name="Michelini S."/>
            <person name="Sgorbati B."/>
            <person name="Mattarelli P."/>
        </authorList>
    </citation>
    <scope>NUCLEOTIDE SEQUENCE [LARGE SCALE GENOMIC DNA]</scope>
    <source>
        <strain evidence="2 3">MRM 9.3</strain>
    </source>
</reference>
<dbReference type="RefSeq" id="WP_151917610.1">
    <property type="nucleotide sequence ID" value="NZ_RQSP01000062.1"/>
</dbReference>
<evidence type="ECO:0000313" key="2">
    <source>
        <dbReference type="EMBL" id="KAB5604486.1"/>
    </source>
</evidence>
<dbReference type="Pfam" id="PF03703">
    <property type="entry name" value="bPH_2"/>
    <property type="match status" value="1"/>
</dbReference>
<dbReference type="OrthoDB" id="9790842at2"/>
<evidence type="ECO:0000313" key="3">
    <source>
        <dbReference type="Proteomes" id="UP000326336"/>
    </source>
</evidence>
<dbReference type="Proteomes" id="UP000326336">
    <property type="component" value="Unassembled WGS sequence"/>
</dbReference>
<organism evidence="2 3">
    <name type="scientific">Bifidobacterium jacchi</name>
    <dbReference type="NCBI Taxonomy" id="2490545"/>
    <lineage>
        <taxon>Bacteria</taxon>
        <taxon>Bacillati</taxon>
        <taxon>Actinomycetota</taxon>
        <taxon>Actinomycetes</taxon>
        <taxon>Bifidobacteriales</taxon>
        <taxon>Bifidobacteriaceae</taxon>
        <taxon>Bifidobacterium</taxon>
    </lineage>
</organism>
<gene>
    <name evidence="2" type="ORF">EHS19_09990</name>
</gene>
<name>A0A5N5RCQ9_9BIFI</name>
<dbReference type="EMBL" id="RQSP01000062">
    <property type="protein sequence ID" value="KAB5604486.1"/>
    <property type="molecule type" value="Genomic_DNA"/>
</dbReference>
<protein>
    <submittedName>
        <fullName evidence="2">PH domain-containing protein</fullName>
    </submittedName>
</protein>
<sequence>MASNAADGDVIWTQRKRNWCRTPFTFTVYTLTADELAVKTGVLSQRFDTTKLFRIVDITIQRSLLQRMFGLSTIVIDAMDQSSGGRIILKNVIDGFAVRKTIQHAVDVARNVNRVSTREFMGDGVAGAGSEFAGYAGQDLDGDGYADYPAQ</sequence>
<comment type="caution">
    <text evidence="2">The sequence shown here is derived from an EMBL/GenBank/DDBJ whole genome shotgun (WGS) entry which is preliminary data.</text>
</comment>